<evidence type="ECO:0000259" key="5">
    <source>
        <dbReference type="Pfam" id="PF00542"/>
    </source>
</evidence>
<dbReference type="Pfam" id="PF00542">
    <property type="entry name" value="Ribosomal_L12"/>
    <property type="match status" value="1"/>
</dbReference>
<sequence length="219" mass="25245">MESKAAEKTAFDLKLEKFDAAVKIKIIKEVRSFTDLGLKEANELVEKRTNRTKRTNRKPCLVEMEICDLVKGLGKIVARYRELVEVGKWCEAENGALGSGWIELILIEARDLVAADLRGTSDPYVRVQYGNVKKRTKVYTPNGREIAETPKEIGENAETPKEEPKEERSERSQRCRKRRDQRDRRNAERGEIAEISKRTTRDHRDEMVRDERGENGEIA</sequence>
<dbReference type="InterPro" id="IPR014719">
    <property type="entry name" value="Ribosomal_bL12_C/ClpS-like"/>
</dbReference>
<evidence type="ECO:0008006" key="8">
    <source>
        <dbReference type="Google" id="ProtNLM"/>
    </source>
</evidence>
<dbReference type="InterPro" id="IPR000206">
    <property type="entry name" value="Ribosomal_bL12"/>
</dbReference>
<feature type="domain" description="Large ribosomal subunit protein bL12 C-terminal" evidence="5">
    <location>
        <begin position="11"/>
        <end position="50"/>
    </location>
</feature>
<dbReference type="Gene3D" id="2.60.40.150">
    <property type="entry name" value="C2 domain"/>
    <property type="match status" value="1"/>
</dbReference>
<dbReference type="Gene3D" id="3.30.1390.10">
    <property type="match status" value="1"/>
</dbReference>
<feature type="compositionally biased region" description="Basic and acidic residues" evidence="3">
    <location>
        <begin position="180"/>
        <end position="219"/>
    </location>
</feature>
<dbReference type="GO" id="GO:0003729">
    <property type="term" value="F:mRNA binding"/>
    <property type="evidence" value="ECO:0007669"/>
    <property type="project" value="TreeGrafter"/>
</dbReference>
<comment type="caution">
    <text evidence="6">The sequence shown here is derived from an EMBL/GenBank/DDBJ whole genome shotgun (WGS) entry which is preliminary data.</text>
</comment>
<keyword evidence="7" id="KW-1185">Reference proteome</keyword>
<dbReference type="SUPFAM" id="SSF49562">
    <property type="entry name" value="C2 domain (Calcium/lipid-binding domain, CaLB)"/>
    <property type="match status" value="1"/>
</dbReference>
<accession>A0AAP0FBW4</accession>
<dbReference type="Pfam" id="PF00168">
    <property type="entry name" value="C2"/>
    <property type="match status" value="1"/>
</dbReference>
<dbReference type="GO" id="GO:1990904">
    <property type="term" value="C:ribonucleoprotein complex"/>
    <property type="evidence" value="ECO:0007669"/>
    <property type="project" value="UniProtKB-KW"/>
</dbReference>
<proteinExistence type="predicted"/>
<keyword evidence="1" id="KW-0689">Ribosomal protein</keyword>
<dbReference type="InterPro" id="IPR000008">
    <property type="entry name" value="C2_dom"/>
</dbReference>
<evidence type="ECO:0000256" key="1">
    <source>
        <dbReference type="ARBA" id="ARBA00022980"/>
    </source>
</evidence>
<dbReference type="CDD" id="cd00030">
    <property type="entry name" value="C2"/>
    <property type="match status" value="1"/>
</dbReference>
<evidence type="ECO:0000259" key="4">
    <source>
        <dbReference type="Pfam" id="PF00168"/>
    </source>
</evidence>
<dbReference type="Proteomes" id="UP001420932">
    <property type="component" value="Unassembled WGS sequence"/>
</dbReference>
<dbReference type="AlphaFoldDB" id="A0AAP0FBW4"/>
<dbReference type="InterPro" id="IPR013823">
    <property type="entry name" value="Ribosomal_bL12_C"/>
</dbReference>
<reference evidence="6 7" key="1">
    <citation type="submission" date="2024-01" db="EMBL/GenBank/DDBJ databases">
        <title>Genome assemblies of Stephania.</title>
        <authorList>
            <person name="Yang L."/>
        </authorList>
    </citation>
    <scope>NUCLEOTIDE SEQUENCE [LARGE SCALE GENOMIC DNA]</scope>
    <source>
        <strain evidence="6">YNDBR</strain>
        <tissue evidence="6">Leaf</tissue>
    </source>
</reference>
<dbReference type="GO" id="GO:0006412">
    <property type="term" value="P:translation"/>
    <property type="evidence" value="ECO:0007669"/>
    <property type="project" value="InterPro"/>
</dbReference>
<evidence type="ECO:0000256" key="3">
    <source>
        <dbReference type="SAM" id="MobiDB-lite"/>
    </source>
</evidence>
<dbReference type="InterPro" id="IPR035892">
    <property type="entry name" value="C2_domain_sf"/>
</dbReference>
<dbReference type="GO" id="GO:0005840">
    <property type="term" value="C:ribosome"/>
    <property type="evidence" value="ECO:0007669"/>
    <property type="project" value="UniProtKB-KW"/>
</dbReference>
<protein>
    <recommendedName>
        <fullName evidence="8">Ribosomal protein L7/L12 C-terminal domain-containing protein</fullName>
    </recommendedName>
</protein>
<keyword evidence="2" id="KW-0687">Ribonucleoprotein</keyword>
<evidence type="ECO:0000313" key="7">
    <source>
        <dbReference type="Proteomes" id="UP001420932"/>
    </source>
</evidence>
<feature type="compositionally biased region" description="Basic and acidic residues" evidence="3">
    <location>
        <begin position="145"/>
        <end position="173"/>
    </location>
</feature>
<feature type="region of interest" description="Disordered" evidence="3">
    <location>
        <begin position="140"/>
        <end position="219"/>
    </location>
</feature>
<dbReference type="EMBL" id="JBBNAF010000010">
    <property type="protein sequence ID" value="KAK9107435.1"/>
    <property type="molecule type" value="Genomic_DNA"/>
</dbReference>
<gene>
    <name evidence="6" type="ORF">Syun_023446</name>
</gene>
<evidence type="ECO:0000256" key="2">
    <source>
        <dbReference type="ARBA" id="ARBA00023274"/>
    </source>
</evidence>
<dbReference type="PANTHER" id="PTHR45987">
    <property type="entry name" value="39S RIBOSOMAL PROTEIN L12"/>
    <property type="match status" value="1"/>
</dbReference>
<organism evidence="6 7">
    <name type="scientific">Stephania yunnanensis</name>
    <dbReference type="NCBI Taxonomy" id="152371"/>
    <lineage>
        <taxon>Eukaryota</taxon>
        <taxon>Viridiplantae</taxon>
        <taxon>Streptophyta</taxon>
        <taxon>Embryophyta</taxon>
        <taxon>Tracheophyta</taxon>
        <taxon>Spermatophyta</taxon>
        <taxon>Magnoliopsida</taxon>
        <taxon>Ranunculales</taxon>
        <taxon>Menispermaceae</taxon>
        <taxon>Menispermoideae</taxon>
        <taxon>Cissampelideae</taxon>
        <taxon>Stephania</taxon>
    </lineage>
</organism>
<evidence type="ECO:0000313" key="6">
    <source>
        <dbReference type="EMBL" id="KAK9107435.1"/>
    </source>
</evidence>
<dbReference type="PANTHER" id="PTHR45987:SF11">
    <property type="entry name" value="OS07G0626100 PROTEIN"/>
    <property type="match status" value="1"/>
</dbReference>
<dbReference type="GO" id="GO:0003735">
    <property type="term" value="F:structural constituent of ribosome"/>
    <property type="evidence" value="ECO:0007669"/>
    <property type="project" value="InterPro"/>
</dbReference>
<feature type="domain" description="C2" evidence="4">
    <location>
        <begin position="103"/>
        <end position="139"/>
    </location>
</feature>
<dbReference type="SUPFAM" id="SSF54736">
    <property type="entry name" value="ClpS-like"/>
    <property type="match status" value="1"/>
</dbReference>
<name>A0AAP0FBW4_9MAGN</name>